<name>A0ACC4CCA7_POPAL</name>
<evidence type="ECO:0000313" key="2">
    <source>
        <dbReference type="Proteomes" id="UP000309997"/>
    </source>
</evidence>
<gene>
    <name evidence="1" type="ORF">D5086_011448</name>
</gene>
<protein>
    <submittedName>
        <fullName evidence="1">Uncharacterized protein</fullName>
    </submittedName>
</protein>
<reference evidence="1 2" key="1">
    <citation type="journal article" date="2024" name="Plant Biotechnol. J.">
        <title>Genome and CRISPR/Cas9 system of a widespread forest tree (Populus alba) in the world.</title>
        <authorList>
            <person name="Liu Y.J."/>
            <person name="Jiang P.F."/>
            <person name="Han X.M."/>
            <person name="Li X.Y."/>
            <person name="Wang H.M."/>
            <person name="Wang Y.J."/>
            <person name="Wang X.X."/>
            <person name="Zeng Q.Y."/>
        </authorList>
    </citation>
    <scope>NUCLEOTIDE SEQUENCE [LARGE SCALE GENOMIC DNA]</scope>
    <source>
        <strain evidence="2">cv. PAL-ZL1</strain>
    </source>
</reference>
<accession>A0ACC4CCA7</accession>
<comment type="caution">
    <text evidence="1">The sequence shown here is derived from an EMBL/GenBank/DDBJ whole genome shotgun (WGS) entry which is preliminary data.</text>
</comment>
<dbReference type="Proteomes" id="UP000309997">
    <property type="component" value="Unassembled WGS sequence"/>
</dbReference>
<proteinExistence type="predicted"/>
<organism evidence="1 2">
    <name type="scientific">Populus alba</name>
    <name type="common">White poplar</name>
    <dbReference type="NCBI Taxonomy" id="43335"/>
    <lineage>
        <taxon>Eukaryota</taxon>
        <taxon>Viridiplantae</taxon>
        <taxon>Streptophyta</taxon>
        <taxon>Embryophyta</taxon>
        <taxon>Tracheophyta</taxon>
        <taxon>Spermatophyta</taxon>
        <taxon>Magnoliopsida</taxon>
        <taxon>eudicotyledons</taxon>
        <taxon>Gunneridae</taxon>
        <taxon>Pentapetalae</taxon>
        <taxon>rosids</taxon>
        <taxon>fabids</taxon>
        <taxon>Malpighiales</taxon>
        <taxon>Salicaceae</taxon>
        <taxon>Saliceae</taxon>
        <taxon>Populus</taxon>
    </lineage>
</organism>
<sequence>MVAEVKNRAYWYEERRECCHDLQVGFDADLNGARSGDDKAEAVCLEIRDGGKEGGLCGMWFMVAACLQARSGSSL</sequence>
<evidence type="ECO:0000313" key="1">
    <source>
        <dbReference type="EMBL" id="KAL3592808.1"/>
    </source>
</evidence>
<keyword evidence="2" id="KW-1185">Reference proteome</keyword>
<dbReference type="EMBL" id="RCHU02000005">
    <property type="protein sequence ID" value="KAL3592808.1"/>
    <property type="molecule type" value="Genomic_DNA"/>
</dbReference>